<dbReference type="HOGENOM" id="CLU_049704_4_1_11"/>
<dbReference type="EMBL" id="GG657754">
    <property type="protein sequence ID" value="EFL29261.1"/>
    <property type="molecule type" value="Genomic_DNA"/>
</dbReference>
<dbReference type="RefSeq" id="WP_009721058.1">
    <property type="nucleotide sequence ID" value="NZ_GG657754.1"/>
</dbReference>
<dbReference type="GO" id="GO:0003700">
    <property type="term" value="F:DNA-binding transcription factor activity"/>
    <property type="evidence" value="ECO:0007669"/>
    <property type="project" value="InterPro"/>
</dbReference>
<dbReference type="Pfam" id="PF12833">
    <property type="entry name" value="HTH_18"/>
    <property type="match status" value="1"/>
</dbReference>
<evidence type="ECO:0000256" key="1">
    <source>
        <dbReference type="ARBA" id="ARBA00023015"/>
    </source>
</evidence>
<accession>D9WKY6</accession>
<organism evidence="5 6">
    <name type="scientific">Streptomyces himastatinicus ATCC 53653</name>
    <dbReference type="NCBI Taxonomy" id="457427"/>
    <lineage>
        <taxon>Bacteria</taxon>
        <taxon>Bacillati</taxon>
        <taxon>Actinomycetota</taxon>
        <taxon>Actinomycetes</taxon>
        <taxon>Kitasatosporales</taxon>
        <taxon>Streptomycetaceae</taxon>
        <taxon>Streptomyces</taxon>
        <taxon>Streptomyces violaceusniger group</taxon>
    </lineage>
</organism>
<dbReference type="PROSITE" id="PS01124">
    <property type="entry name" value="HTH_ARAC_FAMILY_2"/>
    <property type="match status" value="1"/>
</dbReference>
<keyword evidence="3" id="KW-0804">Transcription</keyword>
<dbReference type="GO" id="GO:0043565">
    <property type="term" value="F:sequence-specific DNA binding"/>
    <property type="evidence" value="ECO:0007669"/>
    <property type="project" value="InterPro"/>
</dbReference>
<dbReference type="PANTHER" id="PTHR46796:SF6">
    <property type="entry name" value="ARAC SUBFAMILY"/>
    <property type="match status" value="1"/>
</dbReference>
<evidence type="ECO:0000313" key="6">
    <source>
        <dbReference type="Proteomes" id="UP000003963"/>
    </source>
</evidence>
<feature type="domain" description="HTH araC/xylS-type" evidence="4">
    <location>
        <begin position="212"/>
        <end position="314"/>
    </location>
</feature>
<keyword evidence="2" id="KW-0238">DNA-binding</keyword>
<gene>
    <name evidence="5" type="ORF">SSOG_08975</name>
</gene>
<proteinExistence type="predicted"/>
<dbReference type="STRING" id="457427.SSOG_08975"/>
<keyword evidence="6" id="KW-1185">Reference proteome</keyword>
<dbReference type="Proteomes" id="UP000003963">
    <property type="component" value="Unassembled WGS sequence"/>
</dbReference>
<sequence>MGTAPLSDARLIRFSTAGIPEPDRVASWEAHNTASVAPLRCRALESGFHASRVRTTIGALDVLRTIATSHVIERDAGLVRDHPVDQVAVHMILRGESAFCTSDGVLTLRPGQVLLRGDQPFLHGYTGDLHDLVVGVPRSLYAEFTHGTPPSRPQVIDTDGPSGACVAALGRLLDGAVRSETFPRPDDATVLELLAVLISGRRVPLSASAHYAAAREVVERHLHDPGLSATSIAARIGISERHLSRVFAAQDTTVPQFVRALRLDRAHRMLATSGGRERLTVAEVAHRCGFASASHFSTSFAKRFGMRPTDLARQARGMTAVTAEGARRAG</sequence>
<keyword evidence="1" id="KW-0805">Transcription regulation</keyword>
<dbReference type="InterPro" id="IPR020449">
    <property type="entry name" value="Tscrpt_reg_AraC-type_HTH"/>
</dbReference>
<evidence type="ECO:0000313" key="5">
    <source>
        <dbReference type="EMBL" id="EFL29261.1"/>
    </source>
</evidence>
<reference evidence="5 6" key="1">
    <citation type="submission" date="2009-02" db="EMBL/GenBank/DDBJ databases">
        <title>Annotation of Streptomyces hygroscopicus strain ATCC 53653.</title>
        <authorList>
            <consortium name="The Broad Institute Genome Sequencing Platform"/>
            <consortium name="Broad Institute Microbial Sequencing Center"/>
            <person name="Fischbach M."/>
            <person name="Godfrey P."/>
            <person name="Ward D."/>
            <person name="Young S."/>
            <person name="Zeng Q."/>
            <person name="Koehrsen M."/>
            <person name="Alvarado L."/>
            <person name="Berlin A.M."/>
            <person name="Bochicchio J."/>
            <person name="Borenstein D."/>
            <person name="Chapman S.B."/>
            <person name="Chen Z."/>
            <person name="Engels R."/>
            <person name="Freedman E."/>
            <person name="Gellesch M."/>
            <person name="Goldberg J."/>
            <person name="Griggs A."/>
            <person name="Gujja S."/>
            <person name="Heilman E.R."/>
            <person name="Heiman D.I."/>
            <person name="Hepburn T.A."/>
            <person name="Howarth C."/>
            <person name="Jen D."/>
            <person name="Larson L."/>
            <person name="Lewis B."/>
            <person name="Mehta T."/>
            <person name="Park D."/>
            <person name="Pearson M."/>
            <person name="Richards J."/>
            <person name="Roberts A."/>
            <person name="Saif S."/>
            <person name="Shea T.D."/>
            <person name="Shenoy N."/>
            <person name="Sisk P."/>
            <person name="Stolte C."/>
            <person name="Sykes S.N."/>
            <person name="Thomson T."/>
            <person name="Walk T."/>
            <person name="White J."/>
            <person name="Yandava C."/>
            <person name="Straight P."/>
            <person name="Clardy J."/>
            <person name="Hung D."/>
            <person name="Kolter R."/>
            <person name="Mekalanos J."/>
            <person name="Walker S."/>
            <person name="Walsh C.T."/>
            <person name="Wieland-Brown L.C."/>
            <person name="Haas B."/>
            <person name="Nusbaum C."/>
            <person name="Birren B."/>
        </authorList>
    </citation>
    <scope>NUCLEOTIDE SEQUENCE [LARGE SCALE GENOMIC DNA]</scope>
    <source>
        <strain evidence="5 6">ATCC 53653</strain>
    </source>
</reference>
<evidence type="ECO:0000259" key="4">
    <source>
        <dbReference type="PROSITE" id="PS01124"/>
    </source>
</evidence>
<evidence type="ECO:0000256" key="2">
    <source>
        <dbReference type="ARBA" id="ARBA00023125"/>
    </source>
</evidence>
<evidence type="ECO:0000256" key="3">
    <source>
        <dbReference type="ARBA" id="ARBA00023163"/>
    </source>
</evidence>
<dbReference type="SMART" id="SM00342">
    <property type="entry name" value="HTH_ARAC"/>
    <property type="match status" value="1"/>
</dbReference>
<dbReference type="PRINTS" id="PR00032">
    <property type="entry name" value="HTHARAC"/>
</dbReference>
<dbReference type="InterPro" id="IPR050204">
    <property type="entry name" value="AraC_XylS_family_regulators"/>
</dbReference>
<name>D9WKY6_9ACTN</name>
<dbReference type="PANTHER" id="PTHR46796">
    <property type="entry name" value="HTH-TYPE TRANSCRIPTIONAL ACTIVATOR RHAS-RELATED"/>
    <property type="match status" value="1"/>
</dbReference>
<dbReference type="InterPro" id="IPR018060">
    <property type="entry name" value="HTH_AraC"/>
</dbReference>
<protein>
    <submittedName>
        <fullName evidence="5">Putative transcriptional regulator, AraC family</fullName>
    </submittedName>
</protein>
<dbReference type="Gene3D" id="1.10.10.60">
    <property type="entry name" value="Homeodomain-like"/>
    <property type="match status" value="1"/>
</dbReference>
<dbReference type="AlphaFoldDB" id="D9WKY6"/>
<dbReference type="SUPFAM" id="SSF46689">
    <property type="entry name" value="Homeodomain-like"/>
    <property type="match status" value="1"/>
</dbReference>
<dbReference type="InterPro" id="IPR009057">
    <property type="entry name" value="Homeodomain-like_sf"/>
</dbReference>